<dbReference type="Gene3D" id="1.10.1070.11">
    <property type="entry name" value="Phosphatidylinositol 3-/4-kinase, catalytic domain"/>
    <property type="match status" value="1"/>
</dbReference>
<dbReference type="GO" id="GO:0046854">
    <property type="term" value="P:phosphatidylinositol phosphate biosynthetic process"/>
    <property type="evidence" value="ECO:0007669"/>
    <property type="project" value="InterPro"/>
</dbReference>
<dbReference type="Gene3D" id="1.25.40.70">
    <property type="entry name" value="Phosphatidylinositol 3-kinase, accessory domain (PIK)"/>
    <property type="match status" value="1"/>
</dbReference>
<dbReference type="CDD" id="cd05167">
    <property type="entry name" value="PI4Kc_III_alpha"/>
    <property type="match status" value="1"/>
</dbReference>
<keyword evidence="4" id="KW-0418">Kinase</keyword>
<sequence length="1924" mass="215767">MASVQQEPQKMGGGSARTSSCPDVIDCLCADTQSITTAMADSIVDAVPPHHNIIEHQESVDMVVFICRVLHRASPEKHQHVALYLQDVMQDICMSSGTGAPVQRTVKRICGAVLSAVHEEGLQAKRDMYSVMSTPLHTAMQRVRSFSHHLTSMPPSDVVVLKQDLDVIMGICDALADANQLKPELQAHFRELYLDSELVHQLPHVVRDLAAAESKVGRACAAQLYASILSALLSVFALVEAENAFVHTSNMEDDRCAHLFGLVSQWHEDLSRTLFEDQPADTASPHDPVWVIRQVSLLVQLLALCAQTDDDIIPHVRKWCVLLSEGDGIKHFLPLYQAYAKALTTAAIRFSSQHRPALDALKRCLTAPSPLLSFQAKMLKKTSDAIYAPHDASELKTTVLSSCVRVLKAMAADKPDALSAFVSSINLSVSHPSVHMRDAIVYNSVELLARIAEETAAGDPTTVSLIIAMLYQRLGFPASIVDVSIVERLGGLAVISTTNIFDSVMDMMFQLYLKVAAPKYDPDADSQEQAQFEFIGENVISTSMSAMAGHPDCLQASTTFLEKMLVLFNRLAISVIGRGLAVAWAAQDVFTPLLPTIAAFTKATLAPLTFQQRAAVISQHVVDSFRAFWFHVTMLRLFDLTGDENEGAKKALRDIALYSPVLVDERAKHYLKAQLMSSVEYIEDKVDAKELSSLQSRLHKSLSWHSLHTPDVHRLEFATTLYALAVFEVESRRLCRRGGNFFETFHYIEDKGQHHESRLPAMRILLDVLFQQHVEYLASQRSGREKLKILEDTAIFLIIKFNHRVKIVKQMADQFLSLLTERFPHLLWSMRVIVEMLNFLQAIHETSMRPDAPIGQQVTVTISCPPYTHVMPSTQETRTEIVKDFVSHCSAILQQALSHSAVDALATIQQYISQLQRTATKKDHAGLQMALQAIAAYPSDMPSSFLSTFGPSLALQNHYSGQLQGVLLAASVTVHGSKGTARDIARADTTPMVDPVKSDEDSYARSTRLETPSVVVGLSSWAERVLGRLKYISARLFADKDDASQEQQDAWMEQLQEAMYQATAILVFRPPGWDPLSHRTSTLSATMIDVLVWAPVKLNSVPAMTTAVACWSWLVSSRPEMETRILCAMEAAWSWTIENRVGLFSSDHGHSQGREEVFEADMRADPAHEQPVGLWLSFLIERFTVIAPRSLSQSQLITSMVVAALRAAPSVCRQASFWESRWKLYRLALTILHMRTQLNDNVQVVLRSQLYSSVLDYFSVPPRWTTTSLAIKAMEAMLACYSCMQADRVRCKAMDQVLAEHMPRRLRRAGHSSDPRFSRRCDLCLLLLRHEIERFLAWYHTGATQTTPITGEEEVKKYAKPSPSPSERTWKEYIGLAWQTNPAIVIQIAHRYFGVECVQKETARRVKANPAAVSHIPEAIHYLITKQNVADNCHELHHVLSWSTVSPITALRFLREYPGHVIISQYCLKALSHFRPDVILFYIPQLVQALRYDDRGYIQQYMLRAAADSQLLAHQMIWNMATNMYTDEDGEHRDEQLGDILELLMGGIKANLHDGALRFYEREFSFFEQITGISGRIRDKELGPERKAACLKELAKVKLQPGCYLPSSPFGMITAIDYSSGTPMQSAAKAPYLARFKVAQCTLEEIVEIGSSEEEVDLSERDSKWLACIFKVGDDVRQDMLALQIIQLMKNIFAEVGLDVALFPYRVVATGPGSGVIECVENATSRDQLGRQTNMSLYDYFLKVYGDEDTREFQAARLNFIKSMAAYSLVGFLLQIKDRHNGNIMVNKQGHIIHIDFGFMFESSPGGNIGFEPDMKLTKEMVLIMGGSQAAEPFRWFVDMCIRCYLAVRPYHDQIVGLVALMLDTGLPCFRTDRILESLRNRFQPNKTDAEAAAFMRHRINSCYLNTRTELYDKLQNVQNAIAH</sequence>
<dbReference type="Proteomes" id="UP000007799">
    <property type="component" value="Unassembled WGS sequence"/>
</dbReference>
<dbReference type="InterPro" id="IPR045495">
    <property type="entry name" value="PI4K_N"/>
</dbReference>
<proteinExistence type="inferred from homology"/>
<dbReference type="EMBL" id="GL832966">
    <property type="protein sequence ID" value="EGD73415.1"/>
    <property type="molecule type" value="Genomic_DNA"/>
</dbReference>
<dbReference type="GO" id="GO:0005737">
    <property type="term" value="C:cytoplasm"/>
    <property type="evidence" value="ECO:0007669"/>
    <property type="project" value="TreeGrafter"/>
</dbReference>
<gene>
    <name evidence="7" type="ORF">PTSG_05114</name>
</gene>
<dbReference type="InterPro" id="IPR016024">
    <property type="entry name" value="ARM-type_fold"/>
</dbReference>
<keyword evidence="3" id="KW-0808">Transferase</keyword>
<dbReference type="PROSITE" id="PS50290">
    <property type="entry name" value="PI3_4_KINASE_3"/>
    <property type="match status" value="1"/>
</dbReference>
<organism evidence="8">
    <name type="scientific">Salpingoeca rosetta (strain ATCC 50818 / BSB-021)</name>
    <dbReference type="NCBI Taxonomy" id="946362"/>
    <lineage>
        <taxon>Eukaryota</taxon>
        <taxon>Choanoflagellata</taxon>
        <taxon>Craspedida</taxon>
        <taxon>Salpingoecidae</taxon>
        <taxon>Salpingoeca</taxon>
    </lineage>
</organism>
<dbReference type="KEGG" id="sre:PTSG_05114"/>
<dbReference type="InParanoid" id="F2UAJ9"/>
<dbReference type="Pfam" id="PF19274">
    <property type="entry name" value="PI4K_N"/>
    <property type="match status" value="1"/>
</dbReference>
<feature type="domain" description="PIK helical" evidence="6">
    <location>
        <begin position="1360"/>
        <end position="1547"/>
    </location>
</feature>
<evidence type="ECO:0000313" key="7">
    <source>
        <dbReference type="EMBL" id="EGD73415.1"/>
    </source>
</evidence>
<dbReference type="Gene3D" id="3.30.1010.10">
    <property type="entry name" value="Phosphatidylinositol 3-kinase Catalytic Subunit, Chain A, domain 4"/>
    <property type="match status" value="1"/>
</dbReference>
<dbReference type="Pfam" id="PF00613">
    <property type="entry name" value="PI3Ka"/>
    <property type="match status" value="1"/>
</dbReference>
<evidence type="ECO:0000259" key="5">
    <source>
        <dbReference type="PROSITE" id="PS50290"/>
    </source>
</evidence>
<dbReference type="InterPro" id="IPR015433">
    <property type="entry name" value="PI3/4_kinase"/>
</dbReference>
<dbReference type="RefSeq" id="XP_004993697.1">
    <property type="nucleotide sequence ID" value="XM_004993640.1"/>
</dbReference>
<dbReference type="FunFam" id="1.10.1070.11:FF:000005">
    <property type="entry name" value="Phosphatidylinositol 4-kinase, catalytic, alpha"/>
    <property type="match status" value="1"/>
</dbReference>
<dbReference type="GO" id="GO:0004430">
    <property type="term" value="F:1-phosphatidylinositol 4-kinase activity"/>
    <property type="evidence" value="ECO:0007669"/>
    <property type="project" value="UniProtKB-EC"/>
</dbReference>
<comment type="similarity">
    <text evidence="1">Belongs to the PI3/PI4-kinase family. Type III PI4K subfamily.</text>
</comment>
<name>F2UAJ9_SALR5</name>
<dbReference type="EC" id="2.7.1.67" evidence="2"/>
<dbReference type="FunCoup" id="F2UAJ9">
    <property type="interactions" value="1536"/>
</dbReference>
<accession>F2UAJ9</accession>
<dbReference type="SMART" id="SM00146">
    <property type="entry name" value="PI3Kc"/>
    <property type="match status" value="1"/>
</dbReference>
<dbReference type="eggNOG" id="KOG0902">
    <property type="taxonomic scope" value="Eukaryota"/>
</dbReference>
<feature type="domain" description="PI3K/PI4K catalytic" evidence="5">
    <location>
        <begin position="1642"/>
        <end position="1908"/>
    </location>
</feature>
<dbReference type="PROSITE" id="PS00915">
    <property type="entry name" value="PI3_4_KINASE_1"/>
    <property type="match status" value="1"/>
</dbReference>
<dbReference type="OrthoDB" id="10264149at2759"/>
<evidence type="ECO:0000259" key="6">
    <source>
        <dbReference type="PROSITE" id="PS51545"/>
    </source>
</evidence>
<dbReference type="GO" id="GO:0005886">
    <property type="term" value="C:plasma membrane"/>
    <property type="evidence" value="ECO:0007669"/>
    <property type="project" value="TreeGrafter"/>
</dbReference>
<dbReference type="STRING" id="946362.F2UAJ9"/>
<dbReference type="PANTHER" id="PTHR10048">
    <property type="entry name" value="PHOSPHATIDYLINOSITOL KINASE"/>
    <property type="match status" value="1"/>
</dbReference>
<dbReference type="FunFam" id="1.25.40.70:FF:000011">
    <property type="entry name" value="Phosphatidylinositol 4-kinase alpha"/>
    <property type="match status" value="1"/>
</dbReference>
<keyword evidence="8" id="KW-1185">Reference proteome</keyword>
<dbReference type="PANTHER" id="PTHR10048:SF15">
    <property type="entry name" value="PHOSPHATIDYLINOSITOL 4-KINASE ALPHA"/>
    <property type="match status" value="1"/>
</dbReference>
<evidence type="ECO:0000256" key="4">
    <source>
        <dbReference type="ARBA" id="ARBA00022777"/>
    </source>
</evidence>
<dbReference type="InterPro" id="IPR011009">
    <property type="entry name" value="Kinase-like_dom_sf"/>
</dbReference>
<dbReference type="GO" id="GO:0048015">
    <property type="term" value="P:phosphatidylinositol-mediated signaling"/>
    <property type="evidence" value="ECO:0007669"/>
    <property type="project" value="TreeGrafter"/>
</dbReference>
<evidence type="ECO:0000256" key="3">
    <source>
        <dbReference type="ARBA" id="ARBA00022679"/>
    </source>
</evidence>
<dbReference type="SUPFAM" id="SSF56112">
    <property type="entry name" value="Protein kinase-like (PK-like)"/>
    <property type="match status" value="1"/>
</dbReference>
<dbReference type="InterPro" id="IPR042236">
    <property type="entry name" value="PI3K_accessory_sf"/>
</dbReference>
<evidence type="ECO:0000256" key="1">
    <source>
        <dbReference type="ARBA" id="ARBA00006209"/>
    </source>
</evidence>
<dbReference type="InterPro" id="IPR000403">
    <property type="entry name" value="PI3/4_kinase_cat_dom"/>
</dbReference>
<dbReference type="InterPro" id="IPR036940">
    <property type="entry name" value="PI3/4_kinase_cat_sf"/>
</dbReference>
<protein>
    <recommendedName>
        <fullName evidence="2">1-phosphatidylinositol 4-kinase</fullName>
        <ecNumber evidence="2">2.7.1.67</ecNumber>
    </recommendedName>
</protein>
<dbReference type="InterPro" id="IPR001263">
    <property type="entry name" value="PI3K_accessory_dom"/>
</dbReference>
<dbReference type="Pfam" id="PF00454">
    <property type="entry name" value="PI3_PI4_kinase"/>
    <property type="match status" value="1"/>
</dbReference>
<reference evidence="7" key="1">
    <citation type="submission" date="2009-08" db="EMBL/GenBank/DDBJ databases">
        <title>Annotation of Salpingoeca rosetta.</title>
        <authorList>
            <consortium name="The Broad Institute Genome Sequencing Platform"/>
            <person name="Russ C."/>
            <person name="Cuomo C."/>
            <person name="Burger G."/>
            <person name="Gray M.W."/>
            <person name="Holland P.W.H."/>
            <person name="King N."/>
            <person name="Lang F.B.F."/>
            <person name="Roger A.J."/>
            <person name="Ruiz-Trillo I."/>
            <person name="Young S.K."/>
            <person name="Zeng Q."/>
            <person name="Gargeya S."/>
            <person name="Alvarado L."/>
            <person name="Berlin A."/>
            <person name="Chapman S.B."/>
            <person name="Chen Z."/>
            <person name="Freedman E."/>
            <person name="Gellesch M."/>
            <person name="Goldberg J."/>
            <person name="Griggs A."/>
            <person name="Gujja S."/>
            <person name="Heilman E."/>
            <person name="Heiman D."/>
            <person name="Howarth C."/>
            <person name="Mehta T."/>
            <person name="Neiman D."/>
            <person name="Pearson M."/>
            <person name="Roberts A."/>
            <person name="Saif S."/>
            <person name="Shea T."/>
            <person name="Shenoy N."/>
            <person name="Sisk P."/>
            <person name="Stolte C."/>
            <person name="Sykes S."/>
            <person name="White J."/>
            <person name="Yandava C."/>
            <person name="Haas B."/>
            <person name="Nusbaum C."/>
            <person name="Birren B."/>
        </authorList>
    </citation>
    <scope>NUCLEOTIDE SEQUENCE [LARGE SCALE GENOMIC DNA]</scope>
    <source>
        <strain evidence="7">ATCC 50818</strain>
    </source>
</reference>
<dbReference type="GeneID" id="16074276"/>
<dbReference type="PROSITE" id="PS51545">
    <property type="entry name" value="PIK_HELICAL"/>
    <property type="match status" value="1"/>
</dbReference>
<dbReference type="SMART" id="SM00145">
    <property type="entry name" value="PI3Ka"/>
    <property type="match status" value="1"/>
</dbReference>
<dbReference type="FunFam" id="3.30.1010.10:FF:000009">
    <property type="entry name" value="Phosphatidylinositol 4-kinase, catalytic, alpha"/>
    <property type="match status" value="1"/>
</dbReference>
<dbReference type="SUPFAM" id="SSF48371">
    <property type="entry name" value="ARM repeat"/>
    <property type="match status" value="1"/>
</dbReference>
<evidence type="ECO:0000313" key="8">
    <source>
        <dbReference type="Proteomes" id="UP000007799"/>
    </source>
</evidence>
<dbReference type="InterPro" id="IPR018936">
    <property type="entry name" value="PI3/4_kinase_CS"/>
</dbReference>
<evidence type="ECO:0000256" key="2">
    <source>
        <dbReference type="ARBA" id="ARBA00012169"/>
    </source>
</evidence>
<dbReference type="PROSITE" id="PS00916">
    <property type="entry name" value="PI3_4_KINASE_2"/>
    <property type="match status" value="1"/>
</dbReference>